<dbReference type="Proteomes" id="UP000076023">
    <property type="component" value="Unassembled WGS sequence"/>
</dbReference>
<proteinExistence type="predicted"/>
<dbReference type="EMBL" id="BDCO01000003">
    <property type="protein sequence ID" value="GAT35562.1"/>
    <property type="molecule type" value="Genomic_DNA"/>
</dbReference>
<evidence type="ECO:0000256" key="1">
    <source>
        <dbReference type="SAM" id="SignalP"/>
    </source>
</evidence>
<dbReference type="InParanoid" id="A0A146GEL2"/>
<organism evidence="2 3">
    <name type="scientific">Terrimicrobium sacchariphilum</name>
    <dbReference type="NCBI Taxonomy" id="690879"/>
    <lineage>
        <taxon>Bacteria</taxon>
        <taxon>Pseudomonadati</taxon>
        <taxon>Verrucomicrobiota</taxon>
        <taxon>Terrimicrobiia</taxon>
        <taxon>Terrimicrobiales</taxon>
        <taxon>Terrimicrobiaceae</taxon>
        <taxon>Terrimicrobium</taxon>
    </lineage>
</organism>
<protein>
    <submittedName>
        <fullName evidence="2">Uncharacterized protein</fullName>
    </submittedName>
</protein>
<dbReference type="OrthoDB" id="187043at2"/>
<evidence type="ECO:0000313" key="2">
    <source>
        <dbReference type="EMBL" id="GAT35562.1"/>
    </source>
</evidence>
<name>A0A146GEL2_TERSA</name>
<dbReference type="STRING" id="690879.TSACC_3633"/>
<feature type="chain" id="PRO_5007525002" evidence="1">
    <location>
        <begin position="21"/>
        <end position="234"/>
    </location>
</feature>
<evidence type="ECO:0000313" key="3">
    <source>
        <dbReference type="Proteomes" id="UP000076023"/>
    </source>
</evidence>
<reference evidence="3" key="1">
    <citation type="journal article" date="2017" name="Genome Announc.">
        <title>Draft Genome Sequence of Terrimicrobium sacchariphilum NM-5T, a Facultative Anaerobic Soil Bacterium of the Class Spartobacteria.</title>
        <authorList>
            <person name="Qiu Y.L."/>
            <person name="Tourlousse D.M."/>
            <person name="Matsuura N."/>
            <person name="Ohashi A."/>
            <person name="Sekiguchi Y."/>
        </authorList>
    </citation>
    <scope>NUCLEOTIDE SEQUENCE [LARGE SCALE GENOMIC DNA]</scope>
    <source>
        <strain evidence="3">NM-5</strain>
    </source>
</reference>
<sequence>MKFLRLFLLTFLACAALAQAEVQREYIVVSGGPSLIEWEKFKAEPHDRWWGNFIRSARVRIQQLREQYGPTARITWLVYRPAYDRRSQQDKTDLISNIVSVRDKYNVNLVWIKSGQDVINYLNAGQPRGQVKIATFDYYGHSNRACFMFDYSNEIDSASKGYLHESQLSAIHRGLFTKDALVKSWGCYTGESMSKLWRAATGKRMIGAVGKTDYSKCPTNGWIPALSEGSRWGG</sequence>
<feature type="signal peptide" evidence="1">
    <location>
        <begin position="1"/>
        <end position="20"/>
    </location>
</feature>
<keyword evidence="3" id="KW-1185">Reference proteome</keyword>
<gene>
    <name evidence="2" type="ORF">TSACC_3633</name>
</gene>
<comment type="caution">
    <text evidence="2">The sequence shown here is derived from an EMBL/GenBank/DDBJ whole genome shotgun (WGS) entry which is preliminary data.</text>
</comment>
<accession>A0A146GEL2</accession>
<dbReference type="AlphaFoldDB" id="A0A146GEL2"/>
<dbReference type="RefSeq" id="WP_075081360.1">
    <property type="nucleotide sequence ID" value="NZ_BDCO01000003.1"/>
</dbReference>
<keyword evidence="1" id="KW-0732">Signal</keyword>